<dbReference type="InterPro" id="IPR036406">
    <property type="entry name" value="Coprogen_oxidase_aer_sf"/>
</dbReference>
<comment type="caution">
    <text evidence="9">The sequence shown here is derived from an EMBL/GenBank/DDBJ whole genome shotgun (WGS) entry which is preliminary data.</text>
</comment>
<evidence type="ECO:0000256" key="7">
    <source>
        <dbReference type="ARBA" id="ARBA00023244"/>
    </source>
</evidence>
<evidence type="ECO:0000313" key="10">
    <source>
        <dbReference type="Proteomes" id="UP000789508"/>
    </source>
</evidence>
<evidence type="ECO:0000256" key="8">
    <source>
        <dbReference type="SAM" id="Phobius"/>
    </source>
</evidence>
<keyword evidence="6" id="KW-0350">Heme biosynthesis</keyword>
<dbReference type="PANTHER" id="PTHR10755">
    <property type="entry name" value="COPROPORPHYRINOGEN III OXIDASE, MITOCHONDRIAL"/>
    <property type="match status" value="1"/>
</dbReference>
<accession>A0A9N8YU63</accession>
<organism evidence="9 10">
    <name type="scientific">Ambispora leptoticha</name>
    <dbReference type="NCBI Taxonomy" id="144679"/>
    <lineage>
        <taxon>Eukaryota</taxon>
        <taxon>Fungi</taxon>
        <taxon>Fungi incertae sedis</taxon>
        <taxon>Mucoromycota</taxon>
        <taxon>Glomeromycotina</taxon>
        <taxon>Glomeromycetes</taxon>
        <taxon>Archaeosporales</taxon>
        <taxon>Ambisporaceae</taxon>
        <taxon>Ambispora</taxon>
    </lineage>
</organism>
<dbReference type="Proteomes" id="UP000789508">
    <property type="component" value="Unassembled WGS sequence"/>
</dbReference>
<keyword evidence="8" id="KW-0472">Membrane</keyword>
<dbReference type="NCBIfam" id="NF003727">
    <property type="entry name" value="PRK05330.1"/>
    <property type="match status" value="1"/>
</dbReference>
<evidence type="ECO:0000256" key="4">
    <source>
        <dbReference type="ARBA" id="ARBA00012869"/>
    </source>
</evidence>
<feature type="transmembrane region" description="Helical" evidence="8">
    <location>
        <begin position="41"/>
        <end position="59"/>
    </location>
</feature>
<dbReference type="SUPFAM" id="SSF102886">
    <property type="entry name" value="Coproporphyrinogen III oxidase"/>
    <property type="match status" value="1"/>
</dbReference>
<dbReference type="InterPro" id="IPR001260">
    <property type="entry name" value="Coprogen_oxidase_aer"/>
</dbReference>
<evidence type="ECO:0000256" key="3">
    <source>
        <dbReference type="ARBA" id="ARBA00011738"/>
    </source>
</evidence>
<dbReference type="GO" id="GO:0006782">
    <property type="term" value="P:protoporphyrinogen IX biosynthetic process"/>
    <property type="evidence" value="ECO:0007669"/>
    <property type="project" value="TreeGrafter"/>
</dbReference>
<dbReference type="PROSITE" id="PS01021">
    <property type="entry name" value="COPROGEN_OXIDASE"/>
    <property type="match status" value="1"/>
</dbReference>
<protein>
    <recommendedName>
        <fullName evidence="4">coproporphyrinogen oxidase</fullName>
        <ecNumber evidence="4">1.3.3.3</ecNumber>
    </recommendedName>
</protein>
<dbReference type="PRINTS" id="PR00073">
    <property type="entry name" value="COPRGNOXDASE"/>
</dbReference>
<dbReference type="AlphaFoldDB" id="A0A9N8YU63"/>
<reference evidence="9" key="1">
    <citation type="submission" date="2021-06" db="EMBL/GenBank/DDBJ databases">
        <authorList>
            <person name="Kallberg Y."/>
            <person name="Tangrot J."/>
            <person name="Rosling A."/>
        </authorList>
    </citation>
    <scope>NUCLEOTIDE SEQUENCE</scope>
    <source>
        <strain evidence="9">FL130A</strain>
    </source>
</reference>
<dbReference type="Gene3D" id="3.40.1500.10">
    <property type="entry name" value="Coproporphyrinogen III oxidase, aerobic"/>
    <property type="match status" value="1"/>
</dbReference>
<comment type="similarity">
    <text evidence="2">Belongs to the aerobic coproporphyrinogen-III oxidase family.</text>
</comment>
<proteinExistence type="inferred from homology"/>
<evidence type="ECO:0000256" key="6">
    <source>
        <dbReference type="ARBA" id="ARBA00023133"/>
    </source>
</evidence>
<comment type="pathway">
    <text evidence="1">Porphyrin-containing compound metabolism; protoporphyrin-IX biosynthesis; protoporphyrinogen-IX from coproporphyrinogen-III (O2 route): step 1/1.</text>
</comment>
<keyword evidence="8" id="KW-1133">Transmembrane helix</keyword>
<dbReference type="EMBL" id="CAJVPS010000106">
    <property type="protein sequence ID" value="CAG8452860.1"/>
    <property type="molecule type" value="Genomic_DNA"/>
</dbReference>
<evidence type="ECO:0000256" key="5">
    <source>
        <dbReference type="ARBA" id="ARBA00023002"/>
    </source>
</evidence>
<sequence length="399" mass="45513">MFRVATRASVLRTGLLRNLSNFSSSSIQSAASSSFNKRINLLPWGLLAAGALSGFIYYHQYQTLGLKNKVECSALDQDIRIVKLTGEVTDSSPMRLRMEQFVKSLQREIVSELEAIDGKKFQIDTWERAEGGDGISCVLQEGNVFEKAGVLVSVVYGQLPTAAVLQMKSRNKDLDPADGPFPFFASGISIVLHPHNPMAPTVHLNYRYFEIGNEDGTPRIWWFGGGSDLTPSYLFDEDATHFHRTLKGVCDKHDLSYYPKFKKWCDEYFYLKHRQEARGIGGIFFDDLDDKSPEELFKFVKDCGRGFLPSYIPILKRRKDMPFTNEEKKWQQLRRGRYVEFNLVWDRGTKFGLHTPGSRIESILASLPLTATWRYNHSPSANSSEERLVEVLKTPKDWI</sequence>
<dbReference type="GO" id="GO:0004109">
    <property type="term" value="F:coproporphyrinogen oxidase activity"/>
    <property type="evidence" value="ECO:0007669"/>
    <property type="project" value="UniProtKB-EC"/>
</dbReference>
<dbReference type="GO" id="GO:0005737">
    <property type="term" value="C:cytoplasm"/>
    <property type="evidence" value="ECO:0007669"/>
    <property type="project" value="TreeGrafter"/>
</dbReference>
<dbReference type="OrthoDB" id="15318at2759"/>
<dbReference type="InterPro" id="IPR018375">
    <property type="entry name" value="Coprogen_oxidase_CS"/>
</dbReference>
<dbReference type="EC" id="1.3.3.3" evidence="4"/>
<evidence type="ECO:0000256" key="2">
    <source>
        <dbReference type="ARBA" id="ARBA00010644"/>
    </source>
</evidence>
<keyword evidence="10" id="KW-1185">Reference proteome</keyword>
<gene>
    <name evidence="9" type="ORF">ALEPTO_LOCUS1111</name>
</gene>
<keyword evidence="7" id="KW-0627">Porphyrin biosynthesis</keyword>
<name>A0A9N8YU63_9GLOM</name>
<keyword evidence="5" id="KW-0560">Oxidoreductase</keyword>
<dbReference type="FunFam" id="3.40.1500.10:FF:000002">
    <property type="entry name" value="oxygen-dependent coproporphyrinogen-III oxidase, mitochondrial"/>
    <property type="match status" value="1"/>
</dbReference>
<comment type="subunit">
    <text evidence="3">Homodimer.</text>
</comment>
<dbReference type="PANTHER" id="PTHR10755:SF0">
    <property type="entry name" value="OXYGEN-DEPENDENT COPROPORPHYRINOGEN-III OXIDASE, MITOCHONDRIAL"/>
    <property type="match status" value="1"/>
</dbReference>
<evidence type="ECO:0000256" key="1">
    <source>
        <dbReference type="ARBA" id="ARBA00005168"/>
    </source>
</evidence>
<evidence type="ECO:0000313" key="9">
    <source>
        <dbReference type="EMBL" id="CAG8452860.1"/>
    </source>
</evidence>
<keyword evidence="8" id="KW-0812">Transmembrane</keyword>
<dbReference type="Pfam" id="PF01218">
    <property type="entry name" value="Coprogen_oxidas"/>
    <property type="match status" value="1"/>
</dbReference>